<evidence type="ECO:0000256" key="14">
    <source>
        <dbReference type="ARBA" id="ARBA00023204"/>
    </source>
</evidence>
<dbReference type="AlphaFoldDB" id="A0A9Q9AXY7"/>
<keyword evidence="8 17" id="KW-0479">Metal-binding</keyword>
<dbReference type="SUPFAM" id="SSF57850">
    <property type="entry name" value="RING/U-box"/>
    <property type="match status" value="1"/>
</dbReference>
<evidence type="ECO:0000256" key="15">
    <source>
        <dbReference type="ARBA" id="ARBA00023242"/>
    </source>
</evidence>
<dbReference type="PROSITE" id="PS50800">
    <property type="entry name" value="SAP"/>
    <property type="match status" value="1"/>
</dbReference>
<evidence type="ECO:0000256" key="16">
    <source>
        <dbReference type="PROSITE-ProRule" id="PRU00175"/>
    </source>
</evidence>
<dbReference type="GO" id="GO:0005634">
    <property type="term" value="C:nucleus"/>
    <property type="evidence" value="ECO:0007669"/>
    <property type="project" value="UniProtKB-SubCell"/>
</dbReference>
<dbReference type="InterPro" id="IPR039577">
    <property type="entry name" value="Rad18"/>
</dbReference>
<dbReference type="PANTHER" id="PTHR14134">
    <property type="entry name" value="E3 UBIQUITIN-PROTEIN LIGASE RAD18"/>
    <property type="match status" value="1"/>
</dbReference>
<feature type="domain" description="SAP" evidence="20">
    <location>
        <begin position="242"/>
        <end position="276"/>
    </location>
</feature>
<comment type="similarity">
    <text evidence="4 17">Belongs to the RAD18 family.</text>
</comment>
<feature type="compositionally biased region" description="Acidic residues" evidence="18">
    <location>
        <begin position="155"/>
        <end position="168"/>
    </location>
</feature>
<feature type="compositionally biased region" description="Low complexity" evidence="18">
    <location>
        <begin position="350"/>
        <end position="360"/>
    </location>
</feature>
<dbReference type="FunFam" id="3.30.40.10:FF:000172">
    <property type="entry name" value="E3 ubiquitin-protein ligase RAD18"/>
    <property type="match status" value="1"/>
</dbReference>
<dbReference type="GO" id="GO:0097505">
    <property type="term" value="C:Rad6-Rad18 complex"/>
    <property type="evidence" value="ECO:0007669"/>
    <property type="project" value="TreeGrafter"/>
</dbReference>
<evidence type="ECO:0000313" key="21">
    <source>
        <dbReference type="EMBL" id="USW57129.1"/>
    </source>
</evidence>
<name>A0A9Q9AXY7_9PEZI</name>
<dbReference type="InterPro" id="IPR013083">
    <property type="entry name" value="Znf_RING/FYVE/PHD"/>
</dbReference>
<evidence type="ECO:0000256" key="8">
    <source>
        <dbReference type="ARBA" id="ARBA00022723"/>
    </source>
</evidence>
<evidence type="ECO:0000256" key="2">
    <source>
        <dbReference type="ARBA" id="ARBA00004123"/>
    </source>
</evidence>
<evidence type="ECO:0000313" key="22">
    <source>
        <dbReference type="Proteomes" id="UP001056384"/>
    </source>
</evidence>
<dbReference type="PROSITE" id="PS50089">
    <property type="entry name" value="ZF_RING_2"/>
    <property type="match status" value="1"/>
</dbReference>
<keyword evidence="12 17" id="KW-0862">Zinc</keyword>
<feature type="domain" description="RING-type" evidence="19">
    <location>
        <begin position="30"/>
        <end position="68"/>
    </location>
</feature>
<keyword evidence="10 16" id="KW-0863">Zinc-finger</keyword>
<evidence type="ECO:0000256" key="6">
    <source>
        <dbReference type="ARBA" id="ARBA00015551"/>
    </source>
</evidence>
<evidence type="ECO:0000256" key="13">
    <source>
        <dbReference type="ARBA" id="ARBA00023125"/>
    </source>
</evidence>
<feature type="region of interest" description="Disordered" evidence="18">
    <location>
        <begin position="205"/>
        <end position="234"/>
    </location>
</feature>
<evidence type="ECO:0000259" key="19">
    <source>
        <dbReference type="PROSITE" id="PS50089"/>
    </source>
</evidence>
<dbReference type="Proteomes" id="UP001056384">
    <property type="component" value="Chromosome 9"/>
</dbReference>
<feature type="region of interest" description="Disordered" evidence="18">
    <location>
        <begin position="102"/>
        <end position="177"/>
    </location>
</feature>
<comment type="subcellular location">
    <subcellularLocation>
        <location evidence="2 17">Nucleus</location>
    </subcellularLocation>
</comment>
<organism evidence="21 22">
    <name type="scientific">Septoria linicola</name>
    <dbReference type="NCBI Taxonomy" id="215465"/>
    <lineage>
        <taxon>Eukaryota</taxon>
        <taxon>Fungi</taxon>
        <taxon>Dikarya</taxon>
        <taxon>Ascomycota</taxon>
        <taxon>Pezizomycotina</taxon>
        <taxon>Dothideomycetes</taxon>
        <taxon>Dothideomycetidae</taxon>
        <taxon>Mycosphaerellales</taxon>
        <taxon>Mycosphaerellaceae</taxon>
        <taxon>Septoria</taxon>
    </lineage>
</organism>
<evidence type="ECO:0000256" key="1">
    <source>
        <dbReference type="ARBA" id="ARBA00000900"/>
    </source>
</evidence>
<evidence type="ECO:0000256" key="18">
    <source>
        <dbReference type="SAM" id="MobiDB-lite"/>
    </source>
</evidence>
<evidence type="ECO:0000256" key="10">
    <source>
        <dbReference type="ARBA" id="ARBA00022771"/>
    </source>
</evidence>
<comment type="subunit">
    <text evidence="17">Interacts with E2 UBC2, forming a complex with ubiquitin ligase activity.</text>
</comment>
<evidence type="ECO:0000256" key="9">
    <source>
        <dbReference type="ARBA" id="ARBA00022763"/>
    </source>
</evidence>
<feature type="compositionally biased region" description="Polar residues" evidence="18">
    <location>
        <begin position="363"/>
        <end position="377"/>
    </location>
</feature>
<dbReference type="EC" id="2.3.2.27" evidence="5 17"/>
<dbReference type="InterPro" id="IPR017907">
    <property type="entry name" value="Znf_RING_CS"/>
</dbReference>
<keyword evidence="13 17" id="KW-0238">DNA-binding</keyword>
<keyword evidence="11 17" id="KW-0833">Ubl conjugation pathway</keyword>
<dbReference type="InterPro" id="IPR003034">
    <property type="entry name" value="SAP_dom"/>
</dbReference>
<evidence type="ECO:0000259" key="20">
    <source>
        <dbReference type="PROSITE" id="PS50800"/>
    </source>
</evidence>
<feature type="compositionally biased region" description="Basic and acidic residues" evidence="18">
    <location>
        <begin position="412"/>
        <end position="432"/>
    </location>
</feature>
<gene>
    <name evidence="21" type="ORF">Slin15195_G104480</name>
</gene>
<dbReference type="PROSITE" id="PS00518">
    <property type="entry name" value="ZF_RING_1"/>
    <property type="match status" value="1"/>
</dbReference>
<evidence type="ECO:0000256" key="5">
    <source>
        <dbReference type="ARBA" id="ARBA00012483"/>
    </source>
</evidence>
<dbReference type="GO" id="GO:0008270">
    <property type="term" value="F:zinc ion binding"/>
    <property type="evidence" value="ECO:0007669"/>
    <property type="project" value="UniProtKB-KW"/>
</dbReference>
<dbReference type="GO" id="GO:0061630">
    <property type="term" value="F:ubiquitin protein ligase activity"/>
    <property type="evidence" value="ECO:0007669"/>
    <property type="project" value="UniProtKB-UniRule"/>
</dbReference>
<dbReference type="GO" id="GO:0003697">
    <property type="term" value="F:single-stranded DNA binding"/>
    <property type="evidence" value="ECO:0007669"/>
    <property type="project" value="UniProtKB-UniRule"/>
</dbReference>
<dbReference type="PANTHER" id="PTHR14134:SF2">
    <property type="entry name" value="E3 UBIQUITIN-PROTEIN LIGASE RAD18"/>
    <property type="match status" value="1"/>
</dbReference>
<evidence type="ECO:0000256" key="17">
    <source>
        <dbReference type="RuleBase" id="RU368093"/>
    </source>
</evidence>
<dbReference type="Pfam" id="PF13923">
    <property type="entry name" value="zf-C3HC4_2"/>
    <property type="match status" value="1"/>
</dbReference>
<dbReference type="GO" id="GO:0006513">
    <property type="term" value="P:protein monoubiquitination"/>
    <property type="evidence" value="ECO:0007669"/>
    <property type="project" value="InterPro"/>
</dbReference>
<evidence type="ECO:0000256" key="3">
    <source>
        <dbReference type="ARBA" id="ARBA00004906"/>
    </source>
</evidence>
<feature type="compositionally biased region" description="Polar residues" evidence="18">
    <location>
        <begin position="102"/>
        <end position="112"/>
    </location>
</feature>
<dbReference type="GO" id="GO:0006301">
    <property type="term" value="P:DNA damage tolerance"/>
    <property type="evidence" value="ECO:0007669"/>
    <property type="project" value="InterPro"/>
</dbReference>
<accession>A0A9Q9AXY7</accession>
<comment type="function">
    <text evidence="17">E3 RING-finger protein, member of the UBC2/RAD6 epistasis group. Associates to the E2 ubiquitin conjugating enzyme UBC2/RAD6 to form the UBC2-RAD18 ubiquitin ligase complex involved in postreplicative repair (PRR) of damaged DNA.</text>
</comment>
<feature type="region of interest" description="Disordered" evidence="18">
    <location>
        <begin position="345"/>
        <end position="549"/>
    </location>
</feature>
<evidence type="ECO:0000256" key="4">
    <source>
        <dbReference type="ARBA" id="ARBA00009506"/>
    </source>
</evidence>
<keyword evidence="7 17" id="KW-0808">Transferase</keyword>
<sequence length="575" mass="63108">MDDAYDVPDSTDWLPTPLKGFAPLENALHCQICKEFYDTPMITSCNHTFCSRCIRTSLSADGKCPACRASDQANKLRNNWALQEVVATFLEARPTALEVARQMQQETETPKSNGKRKRSVIPDSDDVVAEEITGRTTRAKSRRIAASQTSQQEAIEIEDSDDEGEEELTPPSLPKDGLVECPLGCGKRMKEAEVFNHLDKCEDEKKQAQRAKSRTPLNGFVSSRPPSGQGARPQDRINELNYGMLKDKALSTKLKEQGLPAFGSKQLMINRHREWVNIWNANCDSNNPRSRRDLLRDLDVWEKTQGGKAPQGNGLSHAVMRKDFDGNAYSKRHQDDFSRLIADAKRKKSNPASASAPPAKVDATQQQQQEDNDSAITNGDGKSPFFAASSPPLTGVEQDKETGSSDQAQMDTVDRKPYEHDPEALSTLKEKVQAINEGRPPEPVVNEGFLNPAASIPGTQPSVSPNSKPSLPTPKEETPSMFNSTIEPATRELESRKQPSSNARRTESTIMDTTQALHWASTGSRDEHLGDRTGSPCELSSHVISSQPKRIPMFEMPAQPVTDVEGCGGGSIGGG</sequence>
<dbReference type="InterPro" id="IPR004580">
    <property type="entry name" value="Rad18_fungi"/>
</dbReference>
<keyword evidence="22" id="KW-1185">Reference proteome</keyword>
<evidence type="ECO:0000256" key="11">
    <source>
        <dbReference type="ARBA" id="ARBA00022786"/>
    </source>
</evidence>
<dbReference type="InterPro" id="IPR001841">
    <property type="entry name" value="Znf_RING"/>
</dbReference>
<keyword evidence="14 17" id="KW-0234">DNA repair</keyword>
<comment type="catalytic activity">
    <reaction evidence="1 17">
        <text>S-ubiquitinyl-[E2 ubiquitin-conjugating enzyme]-L-cysteine + [acceptor protein]-L-lysine = [E2 ubiquitin-conjugating enzyme]-L-cysteine + N(6)-ubiquitinyl-[acceptor protein]-L-lysine.</text>
        <dbReference type="EC" id="2.3.2.27"/>
    </reaction>
</comment>
<comment type="pathway">
    <text evidence="3 17">Protein modification; protein ubiquitination.</text>
</comment>
<keyword evidence="9 17" id="KW-0227">DNA damage</keyword>
<evidence type="ECO:0000256" key="7">
    <source>
        <dbReference type="ARBA" id="ARBA00022679"/>
    </source>
</evidence>
<dbReference type="SMART" id="SM00184">
    <property type="entry name" value="RING"/>
    <property type="match status" value="1"/>
</dbReference>
<evidence type="ECO:0000256" key="12">
    <source>
        <dbReference type="ARBA" id="ARBA00022833"/>
    </source>
</evidence>
<dbReference type="GO" id="GO:0006281">
    <property type="term" value="P:DNA repair"/>
    <property type="evidence" value="ECO:0007669"/>
    <property type="project" value="UniProtKB-KW"/>
</dbReference>
<dbReference type="OrthoDB" id="9049620at2759"/>
<proteinExistence type="inferred from homology"/>
<dbReference type="EMBL" id="CP099426">
    <property type="protein sequence ID" value="USW57129.1"/>
    <property type="molecule type" value="Genomic_DNA"/>
</dbReference>
<feature type="compositionally biased region" description="Polar residues" evidence="18">
    <location>
        <begin position="457"/>
        <end position="470"/>
    </location>
</feature>
<dbReference type="NCBIfam" id="TIGR00599">
    <property type="entry name" value="rad18"/>
    <property type="match status" value="1"/>
</dbReference>
<reference evidence="21" key="1">
    <citation type="submission" date="2022-06" db="EMBL/GenBank/DDBJ databases">
        <title>Complete genome sequences of two strains of the flax pathogen Septoria linicola.</title>
        <authorList>
            <person name="Lapalu N."/>
            <person name="Simon A."/>
            <person name="Demenou B."/>
            <person name="Paumier D."/>
            <person name="Guillot M.-P."/>
            <person name="Gout L."/>
            <person name="Valade R."/>
        </authorList>
    </citation>
    <scope>NUCLEOTIDE SEQUENCE</scope>
    <source>
        <strain evidence="21">SE15195</strain>
    </source>
</reference>
<protein>
    <recommendedName>
        <fullName evidence="6 17">Postreplication repair E3 ubiquitin-protein ligase RAD18</fullName>
        <ecNumber evidence="5 17">2.3.2.27</ecNumber>
    </recommendedName>
    <alternativeName>
        <fullName evidence="17">RING-type E3 ubiquitin transferase RAD18</fullName>
    </alternativeName>
</protein>
<feature type="compositionally biased region" description="Polar residues" evidence="18">
    <location>
        <begin position="498"/>
        <end position="516"/>
    </location>
</feature>
<keyword evidence="15 17" id="KW-0539">Nucleus</keyword>
<dbReference type="Gene3D" id="3.30.40.10">
    <property type="entry name" value="Zinc/RING finger domain, C3HC4 (zinc finger)"/>
    <property type="match status" value="1"/>
</dbReference>